<evidence type="ECO:0000256" key="6">
    <source>
        <dbReference type="ARBA" id="ARBA00022980"/>
    </source>
</evidence>
<dbReference type="InterPro" id="IPR041988">
    <property type="entry name" value="Ribosomal_uL24_KOW"/>
</dbReference>
<keyword evidence="7 10" id="KW-0687">Ribonucleoprotein</keyword>
<dbReference type="FunFam" id="2.30.30.30:FF:000004">
    <property type="entry name" value="50S ribosomal protein L24"/>
    <property type="match status" value="1"/>
</dbReference>
<dbReference type="GO" id="GO:0003735">
    <property type="term" value="F:structural constituent of ribosome"/>
    <property type="evidence" value="ECO:0007669"/>
    <property type="project" value="InterPro"/>
</dbReference>
<reference evidence="13" key="1">
    <citation type="submission" date="2020-10" db="EMBL/GenBank/DDBJ databases">
        <authorList>
            <person name="Kadnikov V."/>
            <person name="Beletsky A.V."/>
            <person name="Mardanov A.V."/>
            <person name="Karnachuk O.V."/>
            <person name="Ravin N.V."/>
        </authorList>
    </citation>
    <scope>NUCLEOTIDE SEQUENCE</scope>
    <source>
        <strain evidence="13">Bu02</strain>
    </source>
</reference>
<accession>A0AAT9LB09</accession>
<evidence type="ECO:0000256" key="11">
    <source>
        <dbReference type="RuleBase" id="RU003477"/>
    </source>
</evidence>
<dbReference type="InterPro" id="IPR005824">
    <property type="entry name" value="KOW"/>
</dbReference>
<evidence type="ECO:0000256" key="2">
    <source>
        <dbReference type="ARBA" id="ARBA00010618"/>
    </source>
</evidence>
<dbReference type="Pfam" id="PF00467">
    <property type="entry name" value="KOW"/>
    <property type="match status" value="1"/>
</dbReference>
<evidence type="ECO:0000256" key="9">
    <source>
        <dbReference type="ARBA" id="ARBA00058688"/>
    </source>
</evidence>
<dbReference type="GO" id="GO:0006412">
    <property type="term" value="P:translation"/>
    <property type="evidence" value="ECO:0007669"/>
    <property type="project" value="UniProtKB-UniRule"/>
</dbReference>
<dbReference type="InterPro" id="IPR057264">
    <property type="entry name" value="Ribosomal_uL24_C"/>
</dbReference>
<dbReference type="NCBIfam" id="TIGR01079">
    <property type="entry name" value="rplX_bact"/>
    <property type="match status" value="1"/>
</dbReference>
<dbReference type="GO" id="GO:0019843">
    <property type="term" value="F:rRNA binding"/>
    <property type="evidence" value="ECO:0007669"/>
    <property type="project" value="UniProtKB-UniRule"/>
</dbReference>
<dbReference type="AlphaFoldDB" id="A0AAT9LB09"/>
<dbReference type="InterPro" id="IPR005825">
    <property type="entry name" value="Ribosomal_uL24_CS"/>
</dbReference>
<dbReference type="KEGG" id="fcz:IMF26_06110"/>
<comment type="function">
    <text evidence="1 10">One of two assembly initiator proteins, it binds directly to the 5'-end of the 23S rRNA, where it nucleates assembly of the 50S subunit.</text>
</comment>
<dbReference type="GO" id="GO:1990904">
    <property type="term" value="C:ribonucleoprotein complex"/>
    <property type="evidence" value="ECO:0007669"/>
    <property type="project" value="UniProtKB-KW"/>
</dbReference>
<evidence type="ECO:0000256" key="1">
    <source>
        <dbReference type="ARBA" id="ARBA00004072"/>
    </source>
</evidence>
<evidence type="ECO:0000256" key="10">
    <source>
        <dbReference type="HAMAP-Rule" id="MF_01326"/>
    </source>
</evidence>
<sequence>MNIRKDDTVLVISGKYRGKKGKVLKAIPGEDRLVVEGVNIHKKHQRPTKDLPKGGIIEKESPIHRACVMLVCPRCSRPTRIRAKVVDGKKVRACAKCGEAIDK</sequence>
<feature type="domain" description="KOW" evidence="12">
    <location>
        <begin position="2"/>
        <end position="29"/>
    </location>
</feature>
<dbReference type="PROSITE" id="PS01108">
    <property type="entry name" value="RIBOSOMAL_L24"/>
    <property type="match status" value="1"/>
</dbReference>
<name>A0AAT9LB09_9FIRM</name>
<dbReference type="GO" id="GO:0005840">
    <property type="term" value="C:ribosome"/>
    <property type="evidence" value="ECO:0007669"/>
    <property type="project" value="UniProtKB-KW"/>
</dbReference>
<keyword evidence="4 10" id="KW-0699">rRNA-binding</keyword>
<dbReference type="InterPro" id="IPR003256">
    <property type="entry name" value="Ribosomal_uL24"/>
</dbReference>
<comment type="function">
    <text evidence="9 10">One of the proteins that surrounds the polypeptide exit tunnel on the outside of the subunit.</text>
</comment>
<keyword evidence="6 10" id="KW-0689">Ribosomal protein</keyword>
<comment type="similarity">
    <text evidence="2 10 11">Belongs to the universal ribosomal protein uL24 family.</text>
</comment>
<protein>
    <recommendedName>
        <fullName evidence="8 10">Large ribosomal subunit protein uL24</fullName>
    </recommendedName>
</protein>
<dbReference type="SUPFAM" id="SSF50104">
    <property type="entry name" value="Translation proteins SH3-like domain"/>
    <property type="match status" value="1"/>
</dbReference>
<comment type="subunit">
    <text evidence="3 10">Part of the 50S ribosomal subunit.</text>
</comment>
<evidence type="ECO:0000256" key="4">
    <source>
        <dbReference type="ARBA" id="ARBA00022730"/>
    </source>
</evidence>
<proteinExistence type="inferred from homology"/>
<evidence type="ECO:0000256" key="5">
    <source>
        <dbReference type="ARBA" id="ARBA00022884"/>
    </source>
</evidence>
<evidence type="ECO:0000259" key="12">
    <source>
        <dbReference type="SMART" id="SM00739"/>
    </source>
</evidence>
<dbReference type="EMBL" id="CP062796">
    <property type="protein sequence ID" value="QUL97693.1"/>
    <property type="molecule type" value="Genomic_DNA"/>
</dbReference>
<keyword evidence="5 10" id="KW-0694">RNA-binding</keyword>
<dbReference type="Pfam" id="PF17136">
    <property type="entry name" value="ribosomal_L24"/>
    <property type="match status" value="1"/>
</dbReference>
<dbReference type="CDD" id="cd06089">
    <property type="entry name" value="KOW_RPL26"/>
    <property type="match status" value="1"/>
</dbReference>
<dbReference type="Gene3D" id="2.30.30.30">
    <property type="match status" value="1"/>
</dbReference>
<evidence type="ECO:0000256" key="3">
    <source>
        <dbReference type="ARBA" id="ARBA00011838"/>
    </source>
</evidence>
<evidence type="ECO:0000256" key="7">
    <source>
        <dbReference type="ARBA" id="ARBA00023274"/>
    </source>
</evidence>
<dbReference type="HAMAP" id="MF_01326_B">
    <property type="entry name" value="Ribosomal_uL24_B"/>
    <property type="match status" value="1"/>
</dbReference>
<evidence type="ECO:0000313" key="13">
    <source>
        <dbReference type="EMBL" id="QUL97693.1"/>
    </source>
</evidence>
<dbReference type="PANTHER" id="PTHR12903">
    <property type="entry name" value="MITOCHONDRIAL RIBOSOMAL PROTEIN L24"/>
    <property type="match status" value="1"/>
</dbReference>
<evidence type="ECO:0000256" key="8">
    <source>
        <dbReference type="ARBA" id="ARBA00035206"/>
    </source>
</evidence>
<reference evidence="13" key="2">
    <citation type="journal article" date="2023" name="Biology">
        <title>Prokaryotic Life Associated with Coal-Fire Gas Vents Revealed by Metagenomics.</title>
        <authorList>
            <person name="Kadnikov V.V."/>
            <person name="Mardanov A.V."/>
            <person name="Beletsky A.V."/>
            <person name="Karnachuk O.V."/>
            <person name="Ravin N.V."/>
        </authorList>
    </citation>
    <scope>NUCLEOTIDE SEQUENCE</scope>
    <source>
        <strain evidence="13">Bu02</strain>
    </source>
</reference>
<gene>
    <name evidence="10" type="primary">rplX</name>
    <name evidence="13" type="ORF">IMF26_06110</name>
</gene>
<dbReference type="SMART" id="SM00739">
    <property type="entry name" value="KOW"/>
    <property type="match status" value="1"/>
</dbReference>
<dbReference type="InterPro" id="IPR008991">
    <property type="entry name" value="Translation_prot_SH3-like_sf"/>
</dbReference>
<dbReference type="InterPro" id="IPR014722">
    <property type="entry name" value="Rib_uL2_dom2"/>
</dbReference>
<organism evidence="13">
    <name type="scientific">Candidatus Fermentithermobacillus carboniphilus</name>
    <dbReference type="NCBI Taxonomy" id="3085328"/>
    <lineage>
        <taxon>Bacteria</taxon>
        <taxon>Bacillati</taxon>
        <taxon>Bacillota</taxon>
        <taxon>Candidatus Fermentithermobacillia</taxon>
        <taxon>Candidatus Fermentithermobacillales</taxon>
        <taxon>Candidatus Fermentithermobacillaceae</taxon>
        <taxon>Candidatus Fermentithermobacillus</taxon>
    </lineage>
</organism>